<comment type="caution">
    <text evidence="2">The sequence shown here is derived from an EMBL/GenBank/DDBJ whole genome shotgun (WGS) entry which is preliminary data.</text>
</comment>
<sequence>MELRPLIQTPRPSEGIPSSLSGIGAPRFRPQRCRHHSIVFPAIILSIRFRFMSPVHCFMLTKIWPASFLSSVYHSLYSSLTETSTSDALTCFSSSSLRLESSSDITTLRIPRQNSPYGENPKLARLEPRIFEDVSLGRELTIASLVVNSSLANSQLLTTKAGVIPILMEKIGPYLSAKAPNLKWGSSAPANKGR</sequence>
<dbReference type="Proteomes" id="UP001162972">
    <property type="component" value="Chromosome 14"/>
</dbReference>
<reference evidence="2 3" key="1">
    <citation type="journal article" date="2023" name="Int. J. Mol. Sci.">
        <title>De Novo Assembly and Annotation of 11 Diverse Shrub Willow (Salix) Genomes Reveals Novel Gene Organization in Sex-Linked Regions.</title>
        <authorList>
            <person name="Hyden B."/>
            <person name="Feng K."/>
            <person name="Yates T.B."/>
            <person name="Jawdy S."/>
            <person name="Cereghino C."/>
            <person name="Smart L.B."/>
            <person name="Muchero W."/>
        </authorList>
    </citation>
    <scope>NUCLEOTIDE SEQUENCE [LARGE SCALE GENOMIC DNA]</scope>
    <source>
        <tissue evidence="2">Shoot tip</tissue>
    </source>
</reference>
<dbReference type="AlphaFoldDB" id="A0AAD6NPC9"/>
<protein>
    <submittedName>
        <fullName evidence="2">Uncharacterized protein</fullName>
    </submittedName>
</protein>
<accession>A0AAD6NPC9</accession>
<name>A0AAD6NPC9_9ROSI</name>
<organism evidence="2 3">
    <name type="scientific">Salix udensis</name>
    <dbReference type="NCBI Taxonomy" id="889485"/>
    <lineage>
        <taxon>Eukaryota</taxon>
        <taxon>Viridiplantae</taxon>
        <taxon>Streptophyta</taxon>
        <taxon>Embryophyta</taxon>
        <taxon>Tracheophyta</taxon>
        <taxon>Spermatophyta</taxon>
        <taxon>Magnoliopsida</taxon>
        <taxon>eudicotyledons</taxon>
        <taxon>Gunneridae</taxon>
        <taxon>Pentapetalae</taxon>
        <taxon>rosids</taxon>
        <taxon>fabids</taxon>
        <taxon>Malpighiales</taxon>
        <taxon>Salicaceae</taxon>
        <taxon>Saliceae</taxon>
        <taxon>Salix</taxon>
    </lineage>
</organism>
<dbReference type="EMBL" id="JAPFFJ010000019">
    <property type="protein sequence ID" value="KAJ6400145.1"/>
    <property type="molecule type" value="Genomic_DNA"/>
</dbReference>
<evidence type="ECO:0000256" key="1">
    <source>
        <dbReference type="SAM" id="MobiDB-lite"/>
    </source>
</evidence>
<keyword evidence="3" id="KW-1185">Reference proteome</keyword>
<evidence type="ECO:0000313" key="3">
    <source>
        <dbReference type="Proteomes" id="UP001162972"/>
    </source>
</evidence>
<gene>
    <name evidence="2" type="ORF">OIU84_015738</name>
</gene>
<feature type="region of interest" description="Disordered" evidence="1">
    <location>
        <begin position="1"/>
        <end position="23"/>
    </location>
</feature>
<evidence type="ECO:0000313" key="2">
    <source>
        <dbReference type="EMBL" id="KAJ6400145.1"/>
    </source>
</evidence>
<proteinExistence type="predicted"/>